<evidence type="ECO:0000313" key="3">
    <source>
        <dbReference type="EMBL" id="MDG6781931.1"/>
    </source>
</evidence>
<dbReference type="EMBL" id="JAFFGU010000011">
    <property type="protein sequence ID" value="MBM7279788.1"/>
    <property type="molecule type" value="Genomic_DNA"/>
</dbReference>
<evidence type="ECO:0000313" key="4">
    <source>
        <dbReference type="Proteomes" id="UP001195196"/>
    </source>
</evidence>
<dbReference type="KEGG" id="gru:GCWB2_18460"/>
<protein>
    <submittedName>
        <fullName evidence="2">Uncharacterized protein</fullName>
    </submittedName>
</protein>
<reference evidence="2" key="1">
    <citation type="submission" date="2021-02" db="EMBL/GenBank/DDBJ databases">
        <title>Taxonomy, biology and ecology of Rhodococcus bacteria occurring in California pistachio and other woody hosts as revealed by genome sequence analyses.</title>
        <authorList>
            <person name="Riely B."/>
            <person name="Gai Y."/>
        </authorList>
    </citation>
    <scope>NUCLEOTIDE SEQUENCE</scope>
    <source>
        <strain evidence="2">BP-295</strain>
    </source>
</reference>
<dbReference type="AlphaFoldDB" id="A0AAW4G8A5"/>
<feature type="compositionally biased region" description="Basic and acidic residues" evidence="1">
    <location>
        <begin position="20"/>
        <end position="30"/>
    </location>
</feature>
<dbReference type="EMBL" id="JARUXG010000007">
    <property type="protein sequence ID" value="MDG6781931.1"/>
    <property type="molecule type" value="Genomic_DNA"/>
</dbReference>
<gene>
    <name evidence="2" type="ORF">JTZ10_18745</name>
    <name evidence="3" type="ORF">QBL07_13935</name>
</gene>
<organism evidence="2 4">
    <name type="scientific">Gordonia rubripertincta</name>
    <name type="common">Rhodococcus corallinus</name>
    <dbReference type="NCBI Taxonomy" id="36822"/>
    <lineage>
        <taxon>Bacteria</taxon>
        <taxon>Bacillati</taxon>
        <taxon>Actinomycetota</taxon>
        <taxon>Actinomycetes</taxon>
        <taxon>Mycobacteriales</taxon>
        <taxon>Gordoniaceae</taxon>
        <taxon>Gordonia</taxon>
    </lineage>
</organism>
<reference evidence="3" key="2">
    <citation type="submission" date="2023-04" db="EMBL/GenBank/DDBJ databases">
        <title>Characterization and analysis of the complete genome of Gordonia rubripertincta 112, the degrader of aromatic and aliphatic compounds.</title>
        <authorList>
            <person name="Frantsuzova E."/>
            <person name="Bogun A."/>
            <person name="Delegan Y."/>
        </authorList>
    </citation>
    <scope>NUCLEOTIDE SEQUENCE</scope>
    <source>
        <strain evidence="3">112</strain>
    </source>
</reference>
<comment type="caution">
    <text evidence="2">The sequence shown here is derived from an EMBL/GenBank/DDBJ whole genome shotgun (WGS) entry which is preliminary data.</text>
</comment>
<feature type="region of interest" description="Disordered" evidence="1">
    <location>
        <begin position="1"/>
        <end position="30"/>
    </location>
</feature>
<name>A0AAW4G8A5_GORRU</name>
<sequence>MSSRFEPGPGADDGSAADGLDDRIVDPDVPHEWPHASAFAFGDATPIGETDRLARERAAYEAAGHTDYNRGHAVGGSAGSTEGQ</sequence>
<dbReference type="RefSeq" id="WP_005197507.1">
    <property type="nucleotide sequence ID" value="NZ_CP022580.1"/>
</dbReference>
<evidence type="ECO:0000313" key="2">
    <source>
        <dbReference type="EMBL" id="MBM7279788.1"/>
    </source>
</evidence>
<evidence type="ECO:0000256" key="1">
    <source>
        <dbReference type="SAM" id="MobiDB-lite"/>
    </source>
</evidence>
<feature type="region of interest" description="Disordered" evidence="1">
    <location>
        <begin position="62"/>
        <end position="84"/>
    </location>
</feature>
<proteinExistence type="predicted"/>
<dbReference type="Proteomes" id="UP001195196">
    <property type="component" value="Unassembled WGS sequence"/>
</dbReference>
<accession>A0AAW4G8A5</accession>